<dbReference type="PANTHER" id="PTHR13887">
    <property type="entry name" value="GLUTATHIONE S-TRANSFERASE KAPPA"/>
    <property type="match status" value="1"/>
</dbReference>
<dbReference type="Proteomes" id="UP000182840">
    <property type="component" value="Plasmid unnamed1"/>
</dbReference>
<name>A0A1L3SZS4_9HYPH</name>
<dbReference type="CDD" id="cd03023">
    <property type="entry name" value="DsbA_Com1_like"/>
    <property type="match status" value="1"/>
</dbReference>
<geneLocation type="plasmid" evidence="7">
    <name>unnamed1</name>
</geneLocation>
<keyword evidence="8" id="KW-1185">Reference proteome</keyword>
<evidence type="ECO:0000256" key="4">
    <source>
        <dbReference type="ARBA" id="ARBA00023284"/>
    </source>
</evidence>
<dbReference type="InterPro" id="IPR017937">
    <property type="entry name" value="Thioredoxin_CS"/>
</dbReference>
<protein>
    <recommendedName>
        <fullName evidence="6">Thioredoxin domain-containing protein</fullName>
    </recommendedName>
</protein>
<keyword evidence="2" id="KW-0560">Oxidoreductase</keyword>
<dbReference type="OrthoDB" id="9780147at2"/>
<dbReference type="Pfam" id="PF01323">
    <property type="entry name" value="DSBA"/>
    <property type="match status" value="1"/>
</dbReference>
<keyword evidence="3" id="KW-1015">Disulfide bond</keyword>
<dbReference type="InterPro" id="IPR041205">
    <property type="entry name" value="ScsC_N"/>
</dbReference>
<dbReference type="InterPro" id="IPR001853">
    <property type="entry name" value="DSBA-like_thioredoxin_dom"/>
</dbReference>
<reference evidence="7 8" key="1">
    <citation type="submission" date="2016-11" db="EMBL/GenBank/DDBJ databases">
        <title>Mesorhizobium oceanicum sp. nov., isolated from deep seawater in South China Sea.</title>
        <authorList>
            <person name="Fu G.-Y."/>
        </authorList>
    </citation>
    <scope>NUCLEOTIDE SEQUENCE [LARGE SCALE GENOMIC DNA]</scope>
    <source>
        <strain evidence="7 8">B7</strain>
        <plasmid evidence="8">Plasmid unnamed1</plasmid>
    </source>
</reference>
<feature type="transmembrane region" description="Helical" evidence="5">
    <location>
        <begin position="12"/>
        <end position="31"/>
    </location>
</feature>
<evidence type="ECO:0000259" key="6">
    <source>
        <dbReference type="PROSITE" id="PS51352"/>
    </source>
</evidence>
<evidence type="ECO:0000256" key="3">
    <source>
        <dbReference type="ARBA" id="ARBA00023157"/>
    </source>
</evidence>
<organism evidence="7 8">
    <name type="scientific">Aquibium oceanicum</name>
    <dbReference type="NCBI Taxonomy" id="1670800"/>
    <lineage>
        <taxon>Bacteria</taxon>
        <taxon>Pseudomonadati</taxon>
        <taxon>Pseudomonadota</taxon>
        <taxon>Alphaproteobacteria</taxon>
        <taxon>Hyphomicrobiales</taxon>
        <taxon>Phyllobacteriaceae</taxon>
        <taxon>Aquibium</taxon>
    </lineage>
</organism>
<evidence type="ECO:0000313" key="8">
    <source>
        <dbReference type="Proteomes" id="UP000182840"/>
    </source>
</evidence>
<dbReference type="GO" id="GO:0015036">
    <property type="term" value="F:disulfide oxidoreductase activity"/>
    <property type="evidence" value="ECO:0007669"/>
    <property type="project" value="UniProtKB-ARBA"/>
</dbReference>
<dbReference type="KEGG" id="meso:BSQ44_25960"/>
<sequence>MAEAPRTSRKPMGWSVAALLLVGAGGAWYMLDPGFQRAQSDIATEAPDDEFGQRVRDYLLANPEVIVEAMQTLEARRQQAEESEAQSVLDARVDDVFNDPESPVGGNPDGDVTMVEFFDYNCPYCRQVAPVIIDAEADDPELRIVYKEFPILGPGSIFAAKAALAADRQGRYVEFHKAMMNASGRVDEALTLSIAEEAGLDIERLKQDMKDPAVQSEIDGNIELAQALRINGTPAFVIGDEILRGATDLETMTGLIDKARRDGKATGPAAKDTAD</sequence>
<dbReference type="AlphaFoldDB" id="A0A1L3SZS4"/>
<feature type="domain" description="Thioredoxin" evidence="6">
    <location>
        <begin position="74"/>
        <end position="261"/>
    </location>
</feature>
<keyword evidence="5" id="KW-0472">Membrane</keyword>
<dbReference type="Gene3D" id="3.40.30.10">
    <property type="entry name" value="Glutaredoxin"/>
    <property type="match status" value="1"/>
</dbReference>
<dbReference type="PROSITE" id="PS00194">
    <property type="entry name" value="THIOREDOXIN_1"/>
    <property type="match status" value="1"/>
</dbReference>
<accession>A0A1L3SZS4</accession>
<evidence type="ECO:0000256" key="1">
    <source>
        <dbReference type="ARBA" id="ARBA00022729"/>
    </source>
</evidence>
<keyword evidence="5" id="KW-0812">Transmembrane</keyword>
<dbReference type="InterPro" id="IPR036249">
    <property type="entry name" value="Thioredoxin-like_sf"/>
</dbReference>
<keyword evidence="7" id="KW-0614">Plasmid</keyword>
<keyword evidence="4" id="KW-0676">Redox-active center</keyword>
<dbReference type="Pfam" id="PF18312">
    <property type="entry name" value="ScsC_N"/>
    <property type="match status" value="1"/>
</dbReference>
<proteinExistence type="predicted"/>
<dbReference type="SUPFAM" id="SSF52833">
    <property type="entry name" value="Thioredoxin-like"/>
    <property type="match status" value="1"/>
</dbReference>
<evidence type="ECO:0000256" key="5">
    <source>
        <dbReference type="SAM" id="Phobius"/>
    </source>
</evidence>
<gene>
    <name evidence="7" type="ORF">BSQ44_25960</name>
</gene>
<evidence type="ECO:0000256" key="2">
    <source>
        <dbReference type="ARBA" id="ARBA00023002"/>
    </source>
</evidence>
<dbReference type="PROSITE" id="PS51352">
    <property type="entry name" value="THIOREDOXIN_2"/>
    <property type="match status" value="1"/>
</dbReference>
<keyword evidence="1" id="KW-0732">Signal</keyword>
<dbReference type="InterPro" id="IPR013766">
    <property type="entry name" value="Thioredoxin_domain"/>
</dbReference>
<dbReference type="EMBL" id="CP018172">
    <property type="protein sequence ID" value="APH74933.1"/>
    <property type="molecule type" value="Genomic_DNA"/>
</dbReference>
<dbReference type="PANTHER" id="PTHR13887:SF14">
    <property type="entry name" value="DISULFIDE BOND FORMATION PROTEIN D"/>
    <property type="match status" value="1"/>
</dbReference>
<evidence type="ECO:0000313" key="7">
    <source>
        <dbReference type="EMBL" id="APH74933.1"/>
    </source>
</evidence>
<keyword evidence="5" id="KW-1133">Transmembrane helix</keyword>